<accession>A0A8S5UGS7</accession>
<dbReference type="EMBL" id="BK016086">
    <property type="protein sequence ID" value="DAF93627.1"/>
    <property type="molecule type" value="Genomic_DNA"/>
</dbReference>
<name>A0A8S5UGS7_9CAUD</name>
<proteinExistence type="predicted"/>
<reference evidence="1" key="1">
    <citation type="journal article" date="2021" name="Proc. Natl. Acad. Sci. U.S.A.">
        <title>A Catalog of Tens of Thousands of Viruses from Human Metagenomes Reveals Hidden Associations with Chronic Diseases.</title>
        <authorList>
            <person name="Tisza M.J."/>
            <person name="Buck C.B."/>
        </authorList>
    </citation>
    <scope>NUCLEOTIDE SEQUENCE</scope>
    <source>
        <strain evidence="1">Ctshb19</strain>
    </source>
</reference>
<organism evidence="1">
    <name type="scientific">Myoviridae sp. ctshb19</name>
    <dbReference type="NCBI Taxonomy" id="2825194"/>
    <lineage>
        <taxon>Viruses</taxon>
        <taxon>Duplodnaviria</taxon>
        <taxon>Heunggongvirae</taxon>
        <taxon>Uroviricota</taxon>
        <taxon>Caudoviricetes</taxon>
    </lineage>
</organism>
<protein>
    <submittedName>
        <fullName evidence="1">Uncharacterized protein</fullName>
    </submittedName>
</protein>
<evidence type="ECO:0000313" key="1">
    <source>
        <dbReference type="EMBL" id="DAF93627.1"/>
    </source>
</evidence>
<sequence>MFFVAVLSETQPTTETILWLIAHDDELQKRIFEFGGETCHTKIDLRSSDKFADLRFRPYVACVRLTHEGQEFTYDKMNAIAIMNPEHDVQRPVDETQAKFQFRQPEIEKAVDRLMGDSQWSNVQLGLTTGGNAIYRFHDIDVAEFNNAFALGSRQHFTTV</sequence>